<dbReference type="EMBL" id="JACHDY010000002">
    <property type="protein sequence ID" value="MBB5317191.1"/>
    <property type="molecule type" value="Genomic_DNA"/>
</dbReference>
<dbReference type="Proteomes" id="UP000568106">
    <property type="component" value="Unassembled WGS sequence"/>
</dbReference>
<name>A0A7W8IHD8_9BACT</name>
<evidence type="ECO:0000313" key="4">
    <source>
        <dbReference type="Proteomes" id="UP000568106"/>
    </source>
</evidence>
<organism evidence="3 4">
    <name type="scientific">Tunturiibacter empetritectus</name>
    <dbReference type="NCBI Taxonomy" id="3069691"/>
    <lineage>
        <taxon>Bacteria</taxon>
        <taxon>Pseudomonadati</taxon>
        <taxon>Acidobacteriota</taxon>
        <taxon>Terriglobia</taxon>
        <taxon>Terriglobales</taxon>
        <taxon>Acidobacteriaceae</taxon>
        <taxon>Tunturiibacter</taxon>
    </lineage>
</organism>
<feature type="compositionally biased region" description="Polar residues" evidence="1">
    <location>
        <begin position="210"/>
        <end position="223"/>
    </location>
</feature>
<evidence type="ECO:0000259" key="2">
    <source>
        <dbReference type="Pfam" id="PF02663"/>
    </source>
</evidence>
<dbReference type="PANTHER" id="PTHR39418:SF1">
    <property type="entry name" value="DEHYDROGENASE"/>
    <property type="match status" value="1"/>
</dbReference>
<comment type="caution">
    <text evidence="3">The sequence shown here is derived from an EMBL/GenBank/DDBJ whole genome shotgun (WGS) entry which is preliminary data.</text>
</comment>
<protein>
    <submittedName>
        <fullName evidence="3">Formylmethanofuran dehydrogenase subunit E</fullName>
        <ecNumber evidence="3">1.2.7.12</ecNumber>
    </submittedName>
</protein>
<reference evidence="3" key="1">
    <citation type="submission" date="2020-08" db="EMBL/GenBank/DDBJ databases">
        <title>Genomic Encyclopedia of Type Strains, Phase IV (KMG-V): Genome sequencing to study the core and pangenomes of soil and plant-associated prokaryotes.</title>
        <authorList>
            <person name="Whitman W."/>
        </authorList>
    </citation>
    <scope>NUCLEOTIDE SEQUENCE [LARGE SCALE GENOMIC DNA]</scope>
    <source>
        <strain evidence="3">M8UP27</strain>
    </source>
</reference>
<dbReference type="PANTHER" id="PTHR39418">
    <property type="entry name" value="DEHYDROGENASE-RELATED"/>
    <property type="match status" value="1"/>
</dbReference>
<gene>
    <name evidence="3" type="ORF">HDF09_001860</name>
</gene>
<accession>A0A7W8IHD8</accession>
<proteinExistence type="predicted"/>
<keyword evidence="4" id="KW-1185">Reference proteome</keyword>
<dbReference type="InterPro" id="IPR053194">
    <property type="entry name" value="tRNA_methyltr_O"/>
</dbReference>
<dbReference type="AlphaFoldDB" id="A0A7W8IHD8"/>
<dbReference type="SUPFAM" id="SSF143555">
    <property type="entry name" value="FwdE-like"/>
    <property type="match status" value="1"/>
</dbReference>
<dbReference type="GO" id="GO:0018493">
    <property type="term" value="F:formylmethanofuran dehydrogenase activity"/>
    <property type="evidence" value="ECO:0007669"/>
    <property type="project" value="UniProtKB-EC"/>
</dbReference>
<keyword evidence="3" id="KW-0560">Oxidoreductase</keyword>
<evidence type="ECO:0000313" key="3">
    <source>
        <dbReference type="EMBL" id="MBB5317191.1"/>
    </source>
</evidence>
<sequence>MQSFDALLHEAEIAHGHLCAGQILGVRMAMLGCERLGVEDPKGADRKRLVTFIEIDRCATDAIAVVTGCRLGKRAIKFRDWGKMAATFVDLTSPLTPQGDTPVFKALRIAALESSKQRARELFPHIENKNEQQMRAYRELPDEDLFHEEWVAVPIHSREMPGYKSARITCAQCGEGINYDREYLRDGRTLCQGCAFPEARYYRPLTEAELSNNSKAGAETSPQPACEHC</sequence>
<dbReference type="EC" id="1.2.7.12" evidence="3"/>
<feature type="region of interest" description="Disordered" evidence="1">
    <location>
        <begin position="210"/>
        <end position="229"/>
    </location>
</feature>
<dbReference type="Gene3D" id="3.30.1330.130">
    <property type="match status" value="1"/>
</dbReference>
<evidence type="ECO:0000256" key="1">
    <source>
        <dbReference type="SAM" id="MobiDB-lite"/>
    </source>
</evidence>
<dbReference type="InterPro" id="IPR003814">
    <property type="entry name" value="FmdEsu_dom"/>
</dbReference>
<dbReference type="Pfam" id="PF02663">
    <property type="entry name" value="FmdE"/>
    <property type="match status" value="1"/>
</dbReference>
<feature type="domain" description="Formylmethanofuran dehydrogenase subunit E" evidence="2">
    <location>
        <begin position="15"/>
        <end position="146"/>
    </location>
</feature>